<dbReference type="PROSITE" id="PS51257">
    <property type="entry name" value="PROKAR_LIPOPROTEIN"/>
    <property type="match status" value="1"/>
</dbReference>
<evidence type="ECO:0008006" key="4">
    <source>
        <dbReference type="Google" id="ProtNLM"/>
    </source>
</evidence>
<gene>
    <name evidence="2" type="ORF">HDF23_004735</name>
</gene>
<dbReference type="RefSeq" id="WP_076376863.1">
    <property type="nucleotide sequence ID" value="NZ_FTMG01000015.1"/>
</dbReference>
<evidence type="ECO:0000313" key="2">
    <source>
        <dbReference type="EMBL" id="MBB6111962.1"/>
    </source>
</evidence>
<comment type="caution">
    <text evidence="2">The sequence shown here is derived from an EMBL/GenBank/DDBJ whole genome shotgun (WGS) entry which is preliminary data.</text>
</comment>
<name>A0ABR6PQA6_9SPHI</name>
<accession>A0ABR6PQA6</accession>
<organism evidence="2 3">
    <name type="scientific">Mucilaginibacter lappiensis</name>
    <dbReference type="NCBI Taxonomy" id="354630"/>
    <lineage>
        <taxon>Bacteria</taxon>
        <taxon>Pseudomonadati</taxon>
        <taxon>Bacteroidota</taxon>
        <taxon>Sphingobacteriia</taxon>
        <taxon>Sphingobacteriales</taxon>
        <taxon>Sphingobacteriaceae</taxon>
        <taxon>Mucilaginibacter</taxon>
    </lineage>
</organism>
<feature type="chain" id="PRO_5046072602" description="DUF5017 domain-containing protein" evidence="1">
    <location>
        <begin position="20"/>
        <end position="383"/>
    </location>
</feature>
<dbReference type="Proteomes" id="UP000541583">
    <property type="component" value="Unassembled WGS sequence"/>
</dbReference>
<dbReference type="EMBL" id="JACHCB010000015">
    <property type="protein sequence ID" value="MBB6111962.1"/>
    <property type="molecule type" value="Genomic_DNA"/>
</dbReference>
<evidence type="ECO:0000313" key="3">
    <source>
        <dbReference type="Proteomes" id="UP000541583"/>
    </source>
</evidence>
<keyword evidence="3" id="KW-1185">Reference proteome</keyword>
<proteinExistence type="predicted"/>
<evidence type="ECO:0000256" key="1">
    <source>
        <dbReference type="SAM" id="SignalP"/>
    </source>
</evidence>
<feature type="signal peptide" evidence="1">
    <location>
        <begin position="1"/>
        <end position="19"/>
    </location>
</feature>
<reference evidence="2 3" key="1">
    <citation type="submission" date="2020-08" db="EMBL/GenBank/DDBJ databases">
        <title>Genomic Encyclopedia of Type Strains, Phase IV (KMG-V): Genome sequencing to study the core and pangenomes of soil and plant-associated prokaryotes.</title>
        <authorList>
            <person name="Whitman W."/>
        </authorList>
    </citation>
    <scope>NUCLEOTIDE SEQUENCE [LARGE SCALE GENOMIC DNA]</scope>
    <source>
        <strain evidence="2 3">ANJLi2</strain>
    </source>
</reference>
<keyword evidence="1" id="KW-0732">Signal</keyword>
<sequence>MKKIYSLIAFMAVALTACQKQPNVSPAGYVKTGVTFTLAQSDYKLLDTSKYPSKSFSFKSIADANTYIPLILNAKEPQLSNGSTAIVTFTLAPLSIVLADSTNAKTAYTLTKDDYTLLPGNTYTDFSTAQILSWLPYKYPSPLTNQLAVLSYTYFESGATPNAGVPATDAFLYLNGAWQKIYRVSAAQYASVGRGNNNWFIASDIGSSTTIPSYINTFLKADPLVSTTVKTGDVKYVNYRYLTTYQKVMGLTYDGTNWVINATQSTTSFLKNNGTWIPDPTVYLTLSSADYTFIGTTSAGTTAARANVAQYKDFNISATTDATYWSDTDLNNAFIALLISKYKSPIKDQIFNVTYATYYKGAISNPTKTFTYNGSAFVIKPKS</sequence>
<protein>
    <recommendedName>
        <fullName evidence="4">DUF5017 domain-containing protein</fullName>
    </recommendedName>
</protein>